<name>A0A812DZ51_ACAPH</name>
<gene>
    <name evidence="1" type="ORF">SPHA_63357</name>
</gene>
<protein>
    <submittedName>
        <fullName evidence="1">Uncharacterized protein</fullName>
    </submittedName>
</protein>
<dbReference type="EMBL" id="CAHIKZ030004540">
    <property type="protein sequence ID" value="CAE1312046.1"/>
    <property type="molecule type" value="Genomic_DNA"/>
</dbReference>
<evidence type="ECO:0000313" key="1">
    <source>
        <dbReference type="EMBL" id="CAE1312046.1"/>
    </source>
</evidence>
<organism evidence="1 2">
    <name type="scientific">Acanthosepion pharaonis</name>
    <name type="common">Pharaoh cuttlefish</name>
    <name type="synonym">Sepia pharaonis</name>
    <dbReference type="NCBI Taxonomy" id="158019"/>
    <lineage>
        <taxon>Eukaryota</taxon>
        <taxon>Metazoa</taxon>
        <taxon>Spiralia</taxon>
        <taxon>Lophotrochozoa</taxon>
        <taxon>Mollusca</taxon>
        <taxon>Cephalopoda</taxon>
        <taxon>Coleoidea</taxon>
        <taxon>Decapodiformes</taxon>
        <taxon>Sepiida</taxon>
        <taxon>Sepiina</taxon>
        <taxon>Sepiidae</taxon>
        <taxon>Acanthosepion</taxon>
    </lineage>
</organism>
<accession>A0A812DZ51</accession>
<proteinExistence type="predicted"/>
<dbReference type="Proteomes" id="UP000597762">
    <property type="component" value="Unassembled WGS sequence"/>
</dbReference>
<keyword evidence="2" id="KW-1185">Reference proteome</keyword>
<sequence length="225" mass="26292">MHNVAKVTVTSRTLICFFFLFSFFTSPTSLKEISLFDDSFVKKQKKSKITRSKNLQYLAVPAKMPQEWQPDLHNWNPYTCSYADVAKRGWQKWSAIQPNWLAKKNSSCHPDWYNRRVNNIRRTNYKAMNYHYERPLKPTSRTHDNFVSVSGEVMPKKTTEPMPPNRSFSAQPLLLGVTDGDIPAPNWGRYHPDFYGDPYRLQSLPPIRSGGNFHVMKEVLKFERV</sequence>
<dbReference type="OrthoDB" id="6038987at2759"/>
<comment type="caution">
    <text evidence="1">The sequence shown here is derived from an EMBL/GenBank/DDBJ whole genome shotgun (WGS) entry which is preliminary data.</text>
</comment>
<evidence type="ECO:0000313" key="2">
    <source>
        <dbReference type="Proteomes" id="UP000597762"/>
    </source>
</evidence>
<dbReference type="AlphaFoldDB" id="A0A812DZ51"/>
<reference evidence="1" key="1">
    <citation type="submission" date="2021-01" db="EMBL/GenBank/DDBJ databases">
        <authorList>
            <person name="Li R."/>
            <person name="Bekaert M."/>
        </authorList>
    </citation>
    <scope>NUCLEOTIDE SEQUENCE</scope>
    <source>
        <strain evidence="1">Farmed</strain>
    </source>
</reference>